<evidence type="ECO:0000256" key="9">
    <source>
        <dbReference type="ARBA" id="ARBA00030592"/>
    </source>
</evidence>
<organism evidence="14 15">
    <name type="scientific">Porcincola intestinalis</name>
    <dbReference type="NCBI Taxonomy" id="2606632"/>
    <lineage>
        <taxon>Bacteria</taxon>
        <taxon>Bacillati</taxon>
        <taxon>Bacillota</taxon>
        <taxon>Clostridia</taxon>
        <taxon>Lachnospirales</taxon>
        <taxon>Lachnospiraceae</taxon>
        <taxon>Porcincola</taxon>
    </lineage>
</organism>
<evidence type="ECO:0000256" key="2">
    <source>
        <dbReference type="ARBA" id="ARBA00008276"/>
    </source>
</evidence>
<dbReference type="InterPro" id="IPR036615">
    <property type="entry name" value="Mur_ligase_C_dom_sf"/>
</dbReference>
<evidence type="ECO:0000256" key="5">
    <source>
        <dbReference type="ARBA" id="ARBA00022723"/>
    </source>
</evidence>
<feature type="domain" description="Mur ligase central" evidence="13">
    <location>
        <begin position="132"/>
        <end position="276"/>
    </location>
</feature>
<comment type="catalytic activity">
    <reaction evidence="10">
        <text>(6S)-5,6,7,8-tetrahydrofolyl-(gamma-L-Glu)(n) + L-glutamate + ATP = (6S)-5,6,7,8-tetrahydrofolyl-(gamma-L-Glu)(n+1) + ADP + phosphate + H(+)</text>
        <dbReference type="Rhea" id="RHEA:10580"/>
        <dbReference type="Rhea" id="RHEA-COMP:14738"/>
        <dbReference type="Rhea" id="RHEA-COMP:14740"/>
        <dbReference type="ChEBI" id="CHEBI:15378"/>
        <dbReference type="ChEBI" id="CHEBI:29985"/>
        <dbReference type="ChEBI" id="CHEBI:30616"/>
        <dbReference type="ChEBI" id="CHEBI:43474"/>
        <dbReference type="ChEBI" id="CHEBI:141005"/>
        <dbReference type="ChEBI" id="CHEBI:456216"/>
        <dbReference type="EC" id="6.3.2.17"/>
    </reaction>
</comment>
<evidence type="ECO:0000256" key="8">
    <source>
        <dbReference type="ARBA" id="ARBA00022842"/>
    </source>
</evidence>
<dbReference type="EC" id="6.3.2.17" evidence="3"/>
<dbReference type="PANTHER" id="PTHR11136">
    <property type="entry name" value="FOLYLPOLYGLUTAMATE SYNTHASE-RELATED"/>
    <property type="match status" value="1"/>
</dbReference>
<comment type="caution">
    <text evidence="14">The sequence shown here is derived from an EMBL/GenBank/DDBJ whole genome shotgun (WGS) entry which is preliminary data.</text>
</comment>
<dbReference type="InterPro" id="IPR013221">
    <property type="entry name" value="Mur_ligase_cen"/>
</dbReference>
<dbReference type="Proteomes" id="UP000481852">
    <property type="component" value="Unassembled WGS sequence"/>
</dbReference>
<dbReference type="SUPFAM" id="SSF53623">
    <property type="entry name" value="MurD-like peptide ligases, catalytic domain"/>
    <property type="match status" value="1"/>
</dbReference>
<name>A0A6L5X2P2_9FIRM</name>
<dbReference type="AlphaFoldDB" id="A0A6L5X2P2"/>
<dbReference type="PIRSF" id="PIRSF001563">
    <property type="entry name" value="Folylpolyglu_synth"/>
    <property type="match status" value="1"/>
</dbReference>
<dbReference type="InterPro" id="IPR036565">
    <property type="entry name" value="Mur-like_cat_sf"/>
</dbReference>
<sequence length="437" mass="49086">MLTFDEACRYIDQIPRFTKKTRQENTENLLLRLNHPEDCFRVIHVAGTNGKGSVCAYLDRILREEGLRTGLFTSPHLVDVRERFRICGRMVPEEQFTEAFEEVLGCVRRMQADGLMHPAYFEFLFAMGMLIFRQQKIDVCVMETGLGGRLDATSCVRHPDLSVITSISFDHMAYLGDTLGKIAYEKAGIIKKGVPVVADGFPREQFDVREALDVICRRAQEQEAPLTIVSEKPADVSYMPDGIEFTLDNRYYGHAHVRLPFFADYQIENCLIALQAAALFGEKEGCFHPETVIKAVGMTRWPGRMEMIEPGVIVDGAHNEDGIAQFLRTVRRIAKRQNVSLLFTAVADKDYQTMIRELCADGLFSAVVTTEIAGPRVAPADRLAEIFRIYADCPVEAVPDIREAYRRAVAGKRDGLLFCAGSLYLAGAIEKIVRGEV</sequence>
<evidence type="ECO:0000313" key="15">
    <source>
        <dbReference type="Proteomes" id="UP000481852"/>
    </source>
</evidence>
<keyword evidence="6 11" id="KW-0547">Nucleotide-binding</keyword>
<dbReference type="Gene3D" id="3.90.190.20">
    <property type="entry name" value="Mur ligase, C-terminal domain"/>
    <property type="match status" value="1"/>
</dbReference>
<dbReference type="GO" id="GO:0046872">
    <property type="term" value="F:metal ion binding"/>
    <property type="evidence" value="ECO:0007669"/>
    <property type="project" value="UniProtKB-KW"/>
</dbReference>
<keyword evidence="7 11" id="KW-0067">ATP-binding</keyword>
<comment type="similarity">
    <text evidence="2 11">Belongs to the folylpolyglutamate synthase family.</text>
</comment>
<dbReference type="GO" id="GO:0004326">
    <property type="term" value="F:tetrahydrofolylpolyglutamate synthase activity"/>
    <property type="evidence" value="ECO:0007669"/>
    <property type="project" value="UniProtKB-EC"/>
</dbReference>
<evidence type="ECO:0000256" key="6">
    <source>
        <dbReference type="ARBA" id="ARBA00022741"/>
    </source>
</evidence>
<dbReference type="PROSITE" id="PS01011">
    <property type="entry name" value="FOLYLPOLYGLU_SYNT_1"/>
    <property type="match status" value="1"/>
</dbReference>
<evidence type="ECO:0000256" key="10">
    <source>
        <dbReference type="ARBA" id="ARBA00047493"/>
    </source>
</evidence>
<dbReference type="NCBIfam" id="TIGR01499">
    <property type="entry name" value="folC"/>
    <property type="match status" value="1"/>
</dbReference>
<evidence type="ECO:0000256" key="7">
    <source>
        <dbReference type="ARBA" id="ARBA00022840"/>
    </source>
</evidence>
<protein>
    <recommendedName>
        <fullName evidence="3">tetrahydrofolate synthase</fullName>
        <ecNumber evidence="3">6.3.2.17</ecNumber>
    </recommendedName>
    <alternativeName>
        <fullName evidence="9">Tetrahydrofolylpolyglutamate synthase</fullName>
    </alternativeName>
</protein>
<dbReference type="InterPro" id="IPR004101">
    <property type="entry name" value="Mur_ligase_C"/>
</dbReference>
<evidence type="ECO:0000256" key="3">
    <source>
        <dbReference type="ARBA" id="ARBA00013025"/>
    </source>
</evidence>
<dbReference type="InterPro" id="IPR001645">
    <property type="entry name" value="Folylpolyglutamate_synth"/>
</dbReference>
<keyword evidence="4 11" id="KW-0436">Ligase</keyword>
<dbReference type="Pfam" id="PF02875">
    <property type="entry name" value="Mur_ligase_C"/>
    <property type="match status" value="1"/>
</dbReference>
<dbReference type="Gene3D" id="3.40.1190.10">
    <property type="entry name" value="Mur-like, catalytic domain"/>
    <property type="match status" value="1"/>
</dbReference>
<dbReference type="PANTHER" id="PTHR11136:SF0">
    <property type="entry name" value="DIHYDROFOLATE SYNTHETASE-RELATED"/>
    <property type="match status" value="1"/>
</dbReference>
<proteinExistence type="inferred from homology"/>
<dbReference type="FunFam" id="3.40.1190.10:FF:000011">
    <property type="entry name" value="Folylpolyglutamate synthase/dihydrofolate synthase"/>
    <property type="match status" value="1"/>
</dbReference>
<evidence type="ECO:0000256" key="4">
    <source>
        <dbReference type="ARBA" id="ARBA00022598"/>
    </source>
</evidence>
<dbReference type="GO" id="GO:0005524">
    <property type="term" value="F:ATP binding"/>
    <property type="evidence" value="ECO:0007669"/>
    <property type="project" value="UniProtKB-KW"/>
</dbReference>
<dbReference type="GO" id="GO:0005829">
    <property type="term" value="C:cytosol"/>
    <property type="evidence" value="ECO:0007669"/>
    <property type="project" value="TreeGrafter"/>
</dbReference>
<gene>
    <name evidence="14" type="ORF">FYJ35_06080</name>
</gene>
<reference evidence="14 15" key="1">
    <citation type="submission" date="2019-08" db="EMBL/GenBank/DDBJ databases">
        <title>In-depth cultivation of the pig gut microbiome towards novel bacterial diversity and tailored functional studies.</title>
        <authorList>
            <person name="Wylensek D."/>
            <person name="Hitch T.C.A."/>
            <person name="Clavel T."/>
        </authorList>
    </citation>
    <scope>NUCLEOTIDE SEQUENCE [LARGE SCALE GENOMIC DNA]</scope>
    <source>
        <strain evidence="14 15">Oil+RF-744-WCA-WT-11</strain>
    </source>
</reference>
<evidence type="ECO:0000313" key="14">
    <source>
        <dbReference type="EMBL" id="MSS14611.1"/>
    </source>
</evidence>
<dbReference type="SUPFAM" id="SSF53244">
    <property type="entry name" value="MurD-like peptide ligases, peptide-binding domain"/>
    <property type="match status" value="1"/>
</dbReference>
<evidence type="ECO:0000259" key="13">
    <source>
        <dbReference type="Pfam" id="PF08245"/>
    </source>
</evidence>
<dbReference type="GO" id="GO:0008841">
    <property type="term" value="F:dihydrofolate synthase activity"/>
    <property type="evidence" value="ECO:0007669"/>
    <property type="project" value="TreeGrafter"/>
</dbReference>
<dbReference type="RefSeq" id="WP_328597053.1">
    <property type="nucleotide sequence ID" value="NZ_VULZ01000005.1"/>
</dbReference>
<feature type="domain" description="Mur ligase C-terminal" evidence="12">
    <location>
        <begin position="303"/>
        <end position="416"/>
    </location>
</feature>
<dbReference type="InterPro" id="IPR018109">
    <property type="entry name" value="Folylpolyglutamate_synth_CS"/>
</dbReference>
<dbReference type="Pfam" id="PF08245">
    <property type="entry name" value="Mur_ligase_M"/>
    <property type="match status" value="1"/>
</dbReference>
<keyword evidence="15" id="KW-1185">Reference proteome</keyword>
<evidence type="ECO:0000256" key="1">
    <source>
        <dbReference type="ARBA" id="ARBA00001946"/>
    </source>
</evidence>
<evidence type="ECO:0000259" key="12">
    <source>
        <dbReference type="Pfam" id="PF02875"/>
    </source>
</evidence>
<dbReference type="EMBL" id="VULZ01000005">
    <property type="protein sequence ID" value="MSS14611.1"/>
    <property type="molecule type" value="Genomic_DNA"/>
</dbReference>
<keyword evidence="8" id="KW-0460">Magnesium</keyword>
<evidence type="ECO:0000256" key="11">
    <source>
        <dbReference type="PIRNR" id="PIRNR001563"/>
    </source>
</evidence>
<keyword evidence="5" id="KW-0479">Metal-binding</keyword>
<accession>A0A6L5X2P2</accession>
<comment type="cofactor">
    <cofactor evidence="1">
        <name>Mg(2+)</name>
        <dbReference type="ChEBI" id="CHEBI:18420"/>
    </cofactor>
</comment>